<keyword evidence="2" id="KW-1185">Reference proteome</keyword>
<evidence type="ECO:0000313" key="1">
    <source>
        <dbReference type="EMBL" id="ANJ20665.1"/>
    </source>
</evidence>
<dbReference type="EMBL" id="KU885988">
    <property type="protein sequence ID" value="ANJ20665.1"/>
    <property type="molecule type" value="Genomic_DNA"/>
</dbReference>
<proteinExistence type="predicted"/>
<gene>
    <name evidence="1" type="ORF">DSp06_gp08</name>
</gene>
<sequence>MAFTIKTNKTNKTNAASDEDEFAGLWINFGPEIEVGDEGETKLARLPRGVAVSDLKDHKIYASTNPEWAEEAKTVNAVMAMIRKKGLSLEEGESVNLNLTVQLYRRQEQVEQVVSDVNEADLEAQLFG</sequence>
<accession>A0A191VY82</accession>
<organism evidence="1 2">
    <name type="scientific">Dinoroseobacter phage DS-1410Ws-06</name>
    <dbReference type="NCBI Taxonomy" id="1815983"/>
    <lineage>
        <taxon>Viruses</taxon>
        <taxon>Duplodnaviria</taxon>
        <taxon>Heunggongvirae</taxon>
        <taxon>Uroviricota</taxon>
        <taxon>Caudoviricetes</taxon>
        <taxon>Schitoviridae</taxon>
        <taxon>Rhodovirinae</taxon>
        <taxon>Sanyabayvirus</taxon>
        <taxon>Sanyabayvirus DS1410Ws06</taxon>
    </lineage>
</organism>
<protein>
    <submittedName>
        <fullName evidence="1">Uncharacterized protein</fullName>
    </submittedName>
</protein>
<name>A0A191VY82_9CAUD</name>
<reference evidence="1 2" key="1">
    <citation type="journal article" date="2016" name="Curr. Microbiol.">
        <title>Characterization and Complete Genome Sequences of Three N4-Like Roseobacter Phages Isolated from the South China Sea.</title>
        <authorList>
            <person name="Li B."/>
            <person name="Zhang S."/>
            <person name="Long L."/>
            <person name="Huang S."/>
        </authorList>
    </citation>
    <scope>NUCLEOTIDE SEQUENCE [LARGE SCALE GENOMIC DNA]</scope>
</reference>
<evidence type="ECO:0000313" key="2">
    <source>
        <dbReference type="Proteomes" id="UP000259721"/>
    </source>
</evidence>
<dbReference type="Proteomes" id="UP000259721">
    <property type="component" value="Segment"/>
</dbReference>